<organism evidence="1 2">
    <name type="scientific">Spirosoma pollinicola</name>
    <dbReference type="NCBI Taxonomy" id="2057025"/>
    <lineage>
        <taxon>Bacteria</taxon>
        <taxon>Pseudomonadati</taxon>
        <taxon>Bacteroidota</taxon>
        <taxon>Cytophagia</taxon>
        <taxon>Cytophagales</taxon>
        <taxon>Cytophagaceae</taxon>
        <taxon>Spirosoma</taxon>
    </lineage>
</organism>
<protein>
    <recommendedName>
        <fullName evidence="3">Outer membrane protein beta-barrel domain-containing protein</fullName>
    </recommendedName>
</protein>
<sequence>MRLLRFLPFALLLAFELLSHSSFGQRHRKGQYAFSLQGGIMDRFPRGINLRANQQGSLVRTDFVRYTRSEHYWKIGYQYDRKFYQPLGVQVISERHTLGIDYAPISLHDYRRTFYISPVLGLFTGLEIVNQDQHDLPIGFIGAQSHFTFGGTIGLEAEVFLTDRISLIGGITERWYAVSDLNRLHTQAQLGLRFTFDSF</sequence>
<dbReference type="RefSeq" id="WP_100990273.1">
    <property type="nucleotide sequence ID" value="NZ_CP025096.1"/>
</dbReference>
<dbReference type="Proteomes" id="UP000232883">
    <property type="component" value="Chromosome"/>
</dbReference>
<evidence type="ECO:0000313" key="2">
    <source>
        <dbReference type="Proteomes" id="UP000232883"/>
    </source>
</evidence>
<evidence type="ECO:0008006" key="3">
    <source>
        <dbReference type="Google" id="ProtNLM"/>
    </source>
</evidence>
<name>A0A2K8Z2W4_9BACT</name>
<keyword evidence="2" id="KW-1185">Reference proteome</keyword>
<dbReference type="OrthoDB" id="1078465at2"/>
<dbReference type="AlphaFoldDB" id="A0A2K8Z2W4"/>
<dbReference type="KEGG" id="spir:CWM47_21625"/>
<accession>A0A2K8Z2W4</accession>
<dbReference type="InterPro" id="IPR018899">
    <property type="entry name" value="Conjug_transposon_Tra0"/>
</dbReference>
<reference evidence="1 2" key="1">
    <citation type="submission" date="2017-11" db="EMBL/GenBank/DDBJ databases">
        <title>Taxonomic description and genome sequences of Spirosoma HA7 sp. nov., isolated from pollen microhabitat of Corylus avellana.</title>
        <authorList>
            <person name="Ambika Manirajan B."/>
            <person name="Suarez C."/>
            <person name="Ratering S."/>
            <person name="Geissler-Plaum R."/>
            <person name="Cardinale M."/>
            <person name="Sylvia S."/>
        </authorList>
    </citation>
    <scope>NUCLEOTIDE SEQUENCE [LARGE SCALE GENOMIC DNA]</scope>
    <source>
        <strain evidence="1 2">HA7</strain>
    </source>
</reference>
<proteinExistence type="predicted"/>
<dbReference type="EMBL" id="CP025096">
    <property type="protein sequence ID" value="AUD04207.1"/>
    <property type="molecule type" value="Genomic_DNA"/>
</dbReference>
<evidence type="ECO:0000313" key="1">
    <source>
        <dbReference type="EMBL" id="AUD04207.1"/>
    </source>
</evidence>
<gene>
    <name evidence="1" type="ORF">CWM47_21625</name>
</gene>
<dbReference type="Pfam" id="PF10626">
    <property type="entry name" value="TraO"/>
    <property type="match status" value="1"/>
</dbReference>